<dbReference type="EMBL" id="CP117167">
    <property type="protein sequence ID" value="WCT14596.1"/>
    <property type="molecule type" value="Genomic_DNA"/>
</dbReference>
<accession>A0ABY7TDP9</accession>
<dbReference type="CDD" id="cd03801">
    <property type="entry name" value="GT4_PimA-like"/>
    <property type="match status" value="1"/>
</dbReference>
<gene>
    <name evidence="2" type="ORF">PQO05_11685</name>
</gene>
<reference evidence="2 3" key="1">
    <citation type="submission" date="2023-02" db="EMBL/GenBank/DDBJ databases">
        <title>Genome sequence of Mucilaginibacter jinjuensis strain KACC 16571.</title>
        <authorList>
            <person name="Kim S."/>
            <person name="Heo J."/>
            <person name="Kwon S.-W."/>
        </authorList>
    </citation>
    <scope>NUCLEOTIDE SEQUENCE [LARGE SCALE GENOMIC DNA]</scope>
    <source>
        <strain evidence="2 3">KACC 16571</strain>
    </source>
</reference>
<proteinExistence type="predicted"/>
<dbReference type="Gene3D" id="3.40.50.2000">
    <property type="entry name" value="Glycogen Phosphorylase B"/>
    <property type="match status" value="2"/>
</dbReference>
<dbReference type="Pfam" id="PF00534">
    <property type="entry name" value="Glycos_transf_1"/>
    <property type="match status" value="1"/>
</dbReference>
<evidence type="ECO:0000259" key="1">
    <source>
        <dbReference type="Pfam" id="PF00534"/>
    </source>
</evidence>
<dbReference type="InterPro" id="IPR001296">
    <property type="entry name" value="Glyco_trans_1"/>
</dbReference>
<evidence type="ECO:0000313" key="2">
    <source>
        <dbReference type="EMBL" id="WCT14596.1"/>
    </source>
</evidence>
<dbReference type="InterPro" id="IPR050194">
    <property type="entry name" value="Glycosyltransferase_grp1"/>
</dbReference>
<organism evidence="2 3">
    <name type="scientific">Mucilaginibacter jinjuensis</name>
    <dbReference type="NCBI Taxonomy" id="1176721"/>
    <lineage>
        <taxon>Bacteria</taxon>
        <taxon>Pseudomonadati</taxon>
        <taxon>Bacteroidota</taxon>
        <taxon>Sphingobacteriia</taxon>
        <taxon>Sphingobacteriales</taxon>
        <taxon>Sphingobacteriaceae</taxon>
        <taxon>Mucilaginibacter</taxon>
    </lineage>
</organism>
<dbReference type="PANTHER" id="PTHR45947:SF3">
    <property type="entry name" value="SULFOQUINOVOSYL TRANSFERASE SQD2"/>
    <property type="match status" value="1"/>
</dbReference>
<sequence length="368" mass="42356">MIKLVDVTYYTHLEYHKPEQVLEKHHLVTRYAEFLRDKMQVQFVKHAGFEGFSLHNGLLYNFFKGINKFRYLPFKANRFISKQQPDVVLVQGLVFPLQVILLRMQCKRNCKIIVQHHGELPFKGMKLVFQKLASKCVDAYLFTSAGNADEWKQKGVIANKQPIFEVLEASTNFFALDKTESRKKLKFHTEGNVFLWVGRLNENKSPLTIIKAFAQYLNFKPSSRLYMIYHTTEQLDKIKALIYADEKLESAVYLLGRIPHDKLPLWFSAADYYLSGSFKEGSGYALLEAMACGCVPVISDIPPFRKIIENGKYGYLYKAGDERALSKTLCGLETSPISPDDVIGHFNQNLSFNRIAEDVYRACKLLVH</sequence>
<evidence type="ECO:0000313" key="3">
    <source>
        <dbReference type="Proteomes" id="UP001216139"/>
    </source>
</evidence>
<dbReference type="Proteomes" id="UP001216139">
    <property type="component" value="Chromosome"/>
</dbReference>
<dbReference type="SUPFAM" id="SSF53756">
    <property type="entry name" value="UDP-Glycosyltransferase/glycogen phosphorylase"/>
    <property type="match status" value="1"/>
</dbReference>
<dbReference type="RefSeq" id="WP_273633092.1">
    <property type="nucleotide sequence ID" value="NZ_CP117167.1"/>
</dbReference>
<name>A0ABY7TDP9_9SPHI</name>
<keyword evidence="3" id="KW-1185">Reference proteome</keyword>
<protein>
    <submittedName>
        <fullName evidence="2">Glycosyltransferase family 4 protein</fullName>
    </submittedName>
</protein>
<feature type="domain" description="Glycosyl transferase family 1" evidence="1">
    <location>
        <begin position="177"/>
        <end position="338"/>
    </location>
</feature>
<dbReference type="PANTHER" id="PTHR45947">
    <property type="entry name" value="SULFOQUINOVOSYL TRANSFERASE SQD2"/>
    <property type="match status" value="1"/>
</dbReference>